<feature type="region of interest" description="Disordered" evidence="1">
    <location>
        <begin position="438"/>
        <end position="458"/>
    </location>
</feature>
<feature type="transmembrane region" description="Helical" evidence="2">
    <location>
        <begin position="108"/>
        <end position="130"/>
    </location>
</feature>
<keyword evidence="4" id="KW-1185">Reference proteome</keyword>
<organism evidence="3 4">
    <name type="scientific">Breoghania corrubedonensis</name>
    <dbReference type="NCBI Taxonomy" id="665038"/>
    <lineage>
        <taxon>Bacteria</taxon>
        <taxon>Pseudomonadati</taxon>
        <taxon>Pseudomonadota</taxon>
        <taxon>Alphaproteobacteria</taxon>
        <taxon>Hyphomicrobiales</taxon>
        <taxon>Stappiaceae</taxon>
        <taxon>Breoghania</taxon>
    </lineage>
</organism>
<gene>
    <name evidence="3" type="ORF">C8N35_101503</name>
</gene>
<accession>A0A2T5VFD6</accession>
<dbReference type="PANTHER" id="PTHR38592:SF3">
    <property type="entry name" value="BLL4819 PROTEIN"/>
    <property type="match status" value="1"/>
</dbReference>
<dbReference type="Proteomes" id="UP000244081">
    <property type="component" value="Unassembled WGS sequence"/>
</dbReference>
<dbReference type="PIRSF" id="PIRSF028704">
    <property type="entry name" value="UPC028704"/>
    <property type="match status" value="1"/>
</dbReference>
<evidence type="ECO:0000313" key="4">
    <source>
        <dbReference type="Proteomes" id="UP000244081"/>
    </source>
</evidence>
<evidence type="ECO:0000256" key="1">
    <source>
        <dbReference type="SAM" id="MobiDB-lite"/>
    </source>
</evidence>
<feature type="transmembrane region" description="Helical" evidence="2">
    <location>
        <begin position="258"/>
        <end position="276"/>
    </location>
</feature>
<dbReference type="Pfam" id="PF10129">
    <property type="entry name" value="OpgC_C"/>
    <property type="match status" value="1"/>
</dbReference>
<feature type="compositionally biased region" description="Basic and acidic residues" evidence="1">
    <location>
        <begin position="14"/>
        <end position="27"/>
    </location>
</feature>
<proteinExistence type="predicted"/>
<reference evidence="3 4" key="1">
    <citation type="submission" date="2018-04" db="EMBL/GenBank/DDBJ databases">
        <title>Genomic Encyclopedia of Archaeal and Bacterial Type Strains, Phase II (KMG-II): from individual species to whole genera.</title>
        <authorList>
            <person name="Goeker M."/>
        </authorList>
    </citation>
    <scope>NUCLEOTIDE SEQUENCE [LARGE SCALE GENOMIC DNA]</scope>
    <source>
        <strain evidence="3 4">DSM 23382</strain>
    </source>
</reference>
<feature type="transmembrane region" description="Helical" evidence="2">
    <location>
        <begin position="407"/>
        <end position="427"/>
    </location>
</feature>
<dbReference type="InterPro" id="IPR014550">
    <property type="entry name" value="UCP028704_OpgC"/>
</dbReference>
<protein>
    <recommendedName>
        <fullName evidence="5">OpgC protein</fullName>
    </recommendedName>
</protein>
<feature type="transmembrane region" description="Helical" evidence="2">
    <location>
        <begin position="378"/>
        <end position="395"/>
    </location>
</feature>
<evidence type="ECO:0008006" key="5">
    <source>
        <dbReference type="Google" id="ProtNLM"/>
    </source>
</evidence>
<name>A0A2T5VFD6_9HYPH</name>
<evidence type="ECO:0000313" key="3">
    <source>
        <dbReference type="EMBL" id="PTW62460.1"/>
    </source>
</evidence>
<feature type="transmembrane region" description="Helical" evidence="2">
    <location>
        <begin position="288"/>
        <end position="308"/>
    </location>
</feature>
<dbReference type="EMBL" id="QAYG01000001">
    <property type="protein sequence ID" value="PTW62460.1"/>
    <property type="molecule type" value="Genomic_DNA"/>
</dbReference>
<dbReference type="PANTHER" id="PTHR38592">
    <property type="entry name" value="BLL4819 PROTEIN"/>
    <property type="match status" value="1"/>
</dbReference>
<sequence length="458" mass="50563">MRPARNDAGPVAGRTEKAFDEVRRPTDTEVPANRMDKAPSLSVAASNAAPDVAPDLAGDHRPGQRQRDPRLDFFRGLGMFIIFVAHLPGNWGALWIPARFGFSDATEIFVFCSGMASAIAFGRVFEFIGWRMGTARILYRMWQVYWAHIGLFLVIASMLAAADATGWFAKDYVGELNLHYFFDNPAVNLPAFLTLTYVPNYFDILPMYIAILAMVPIVMGLRRIGGPGLAMAAVVVMWLVANFRLIDLPAEPWSNRPWFFNPFAWQLCFFTGFAFMRGWLAPPPVSRRLAVVAALVVIATVPFAYFRILGAVPELLEMARAILPVTDKTHFGILRYVHFLSLAYLAWIAAGEAGARLRGSGAWGVFVRIVQKVGQQSLAVFLMSLVAAQAIAIVRDQVSTEDYMGQIVSNLVGFAILIATAYVVGWFKQAPWAKKPHKQQAVPHRAHSSEPAAATAAE</sequence>
<keyword evidence="2" id="KW-0812">Transmembrane</keyword>
<dbReference type="AlphaFoldDB" id="A0A2T5VFD6"/>
<keyword evidence="2" id="KW-1133">Transmembrane helix</keyword>
<feature type="transmembrane region" description="Helical" evidence="2">
    <location>
        <begin position="73"/>
        <end position="96"/>
    </location>
</feature>
<feature type="transmembrane region" description="Helical" evidence="2">
    <location>
        <begin position="333"/>
        <end position="350"/>
    </location>
</feature>
<evidence type="ECO:0000256" key="2">
    <source>
        <dbReference type="SAM" id="Phobius"/>
    </source>
</evidence>
<comment type="caution">
    <text evidence="3">The sequence shown here is derived from an EMBL/GenBank/DDBJ whole genome shotgun (WGS) entry which is preliminary data.</text>
</comment>
<keyword evidence="2" id="KW-0472">Membrane</keyword>
<feature type="transmembrane region" description="Helical" evidence="2">
    <location>
        <begin position="142"/>
        <end position="162"/>
    </location>
</feature>
<feature type="region of interest" description="Disordered" evidence="1">
    <location>
        <begin position="1"/>
        <end position="46"/>
    </location>
</feature>
<feature type="transmembrane region" description="Helical" evidence="2">
    <location>
        <begin position="228"/>
        <end position="246"/>
    </location>
</feature>